<evidence type="ECO:0000313" key="2">
    <source>
        <dbReference type="EMBL" id="QMT40936.1"/>
    </source>
</evidence>
<organism evidence="2 3">
    <name type="scientific">Neisseria shayeganii</name>
    <dbReference type="NCBI Taxonomy" id="607712"/>
    <lineage>
        <taxon>Bacteria</taxon>
        <taxon>Pseudomonadati</taxon>
        <taxon>Pseudomonadota</taxon>
        <taxon>Betaproteobacteria</taxon>
        <taxon>Neisseriales</taxon>
        <taxon>Neisseriaceae</taxon>
        <taxon>Neisseria</taxon>
    </lineage>
</organism>
<dbReference type="EMBL" id="CP059567">
    <property type="protein sequence ID" value="QMT40936.1"/>
    <property type="molecule type" value="Genomic_DNA"/>
</dbReference>
<evidence type="ECO:0000313" key="3">
    <source>
        <dbReference type="Proteomes" id="UP000514752"/>
    </source>
</evidence>
<accession>A0A7D7NCA1</accession>
<keyword evidence="1" id="KW-0732">Signal</keyword>
<dbReference type="KEGG" id="nsg:H3L94_02460"/>
<sequence>MRKLFLFFLLFSAAASAKSDWLLQAQQMNSDMMSKEDPSAKPHQVISGSLPNGQSRPYQIELSAGRHYTFFADCDRRCSDIDLLLLYDGSVLKANQESHAFPVFGWQAAESGSHTLTVNMEQCAATVCDYSIQVFEGRRKVF</sequence>
<dbReference type="RefSeq" id="WP_009118756.1">
    <property type="nucleotide sequence ID" value="NZ_CP059567.1"/>
</dbReference>
<feature type="chain" id="PRO_5028184356" evidence="1">
    <location>
        <begin position="18"/>
        <end position="142"/>
    </location>
</feature>
<reference evidence="2 3" key="1">
    <citation type="submission" date="2020-07" db="EMBL/GenBank/DDBJ databases">
        <title>Genomic diversity of species in the Neisseriaceae family.</title>
        <authorList>
            <person name="Vincent A.T."/>
            <person name="Bernet E."/>
            <person name="Veyrier F.J."/>
        </authorList>
    </citation>
    <scope>NUCLEOTIDE SEQUENCE [LARGE SCALE GENOMIC DNA]</scope>
    <source>
        <strain evidence="2 3">DSM 22244</strain>
    </source>
</reference>
<protein>
    <submittedName>
        <fullName evidence="2">Uncharacterized protein</fullName>
    </submittedName>
</protein>
<name>A0A7D7NCA1_9NEIS</name>
<gene>
    <name evidence="2" type="ORF">H3L94_02460</name>
</gene>
<proteinExistence type="predicted"/>
<evidence type="ECO:0000256" key="1">
    <source>
        <dbReference type="SAM" id="SignalP"/>
    </source>
</evidence>
<dbReference type="Proteomes" id="UP000514752">
    <property type="component" value="Chromosome"/>
</dbReference>
<feature type="signal peptide" evidence="1">
    <location>
        <begin position="1"/>
        <end position="17"/>
    </location>
</feature>
<dbReference type="AlphaFoldDB" id="A0A7D7NCA1"/>